<reference evidence="2 3" key="1">
    <citation type="journal article" date="2014" name="Int. J. Syst. Evol. Microbiol.">
        <title>Complete genome sequence of Corynebacterium casei LMG S-19264T (=DSM 44701T), isolated from a smear-ripened cheese.</title>
        <authorList>
            <consortium name="US DOE Joint Genome Institute (JGI-PGF)"/>
            <person name="Walter F."/>
            <person name="Albersmeier A."/>
            <person name="Kalinowski J."/>
            <person name="Ruckert C."/>
        </authorList>
    </citation>
    <scope>NUCLEOTIDE SEQUENCE [LARGE SCALE GENOMIC DNA]</scope>
    <source>
        <strain evidence="2 3">CGMCC 4.7215</strain>
    </source>
</reference>
<evidence type="ECO:0000313" key="2">
    <source>
        <dbReference type="EMBL" id="MFC7127522.1"/>
    </source>
</evidence>
<dbReference type="Pfam" id="PF12840">
    <property type="entry name" value="HTH_20"/>
    <property type="match status" value="1"/>
</dbReference>
<evidence type="ECO:0000256" key="1">
    <source>
        <dbReference type="SAM" id="MobiDB-lite"/>
    </source>
</evidence>
<dbReference type="RefSeq" id="WP_267639062.1">
    <property type="nucleotide sequence ID" value="NZ_JAODIY010000048.1"/>
</dbReference>
<dbReference type="SUPFAM" id="SSF46785">
    <property type="entry name" value="Winged helix' DNA-binding domain"/>
    <property type="match status" value="1"/>
</dbReference>
<dbReference type="Proteomes" id="UP001596414">
    <property type="component" value="Unassembled WGS sequence"/>
</dbReference>
<name>A0ABD5X905_9EURY</name>
<organism evidence="2 3">
    <name type="scientific">Halovenus rubra</name>
    <dbReference type="NCBI Taxonomy" id="869890"/>
    <lineage>
        <taxon>Archaea</taxon>
        <taxon>Methanobacteriati</taxon>
        <taxon>Methanobacteriota</taxon>
        <taxon>Stenosarchaea group</taxon>
        <taxon>Halobacteria</taxon>
        <taxon>Halobacteriales</taxon>
        <taxon>Haloarculaceae</taxon>
        <taxon>Halovenus</taxon>
    </lineage>
</organism>
<sequence length="117" mass="13134">MLQHRPRNRKTSETPDEQEAAADGVSTQVVLELLGDEYTRAVLQSVADEPRSGSEVAECTSMSKPTAFRRLNRLAEEGLVHVHQRIDTEQGHHHKVYEAQLDTLEVDLDSLLESIDT</sequence>
<dbReference type="AlphaFoldDB" id="A0ABD5X905"/>
<dbReference type="CDD" id="cd00090">
    <property type="entry name" value="HTH_ARSR"/>
    <property type="match status" value="1"/>
</dbReference>
<dbReference type="InterPro" id="IPR036390">
    <property type="entry name" value="WH_DNA-bd_sf"/>
</dbReference>
<dbReference type="InterPro" id="IPR036388">
    <property type="entry name" value="WH-like_DNA-bd_sf"/>
</dbReference>
<protein>
    <submittedName>
        <fullName evidence="2">Helix-turn-helix domain-containing protein</fullName>
    </submittedName>
</protein>
<proteinExistence type="predicted"/>
<comment type="caution">
    <text evidence="2">The sequence shown here is derived from an EMBL/GenBank/DDBJ whole genome shotgun (WGS) entry which is preliminary data.</text>
</comment>
<gene>
    <name evidence="2" type="ORF">ACFQJ7_16110</name>
</gene>
<feature type="region of interest" description="Disordered" evidence="1">
    <location>
        <begin position="1"/>
        <end position="25"/>
    </location>
</feature>
<accession>A0ABD5X905</accession>
<dbReference type="Gene3D" id="1.10.10.10">
    <property type="entry name" value="Winged helix-like DNA-binding domain superfamily/Winged helix DNA-binding domain"/>
    <property type="match status" value="1"/>
</dbReference>
<dbReference type="EMBL" id="JBHSZQ010000050">
    <property type="protein sequence ID" value="MFC7127522.1"/>
    <property type="molecule type" value="Genomic_DNA"/>
</dbReference>
<evidence type="ECO:0000313" key="3">
    <source>
        <dbReference type="Proteomes" id="UP001596414"/>
    </source>
</evidence>
<dbReference type="InterPro" id="IPR011991">
    <property type="entry name" value="ArsR-like_HTH"/>
</dbReference>